<sequence length="142" mass="15950">MSRKIRPVERLETVVEQLDRALSERDVDELPRAGVLSPVDIDVVDDGEDVVVVADLPGFDRDEVSVEADAHRLRVEAERDEESEVEEQDYYRRERSTERLSRTVQLPVEVDAGGADASYEDGVLSVRLPKTGVEDGEEIEIT</sequence>
<dbReference type="PROSITE" id="PS01031">
    <property type="entry name" value="SHSP"/>
    <property type="match status" value="1"/>
</dbReference>
<dbReference type="SUPFAM" id="SSF49764">
    <property type="entry name" value="HSP20-like chaperones"/>
    <property type="match status" value="1"/>
</dbReference>
<protein>
    <submittedName>
        <fullName evidence="5">Hsp20/alpha crystallin family protein</fullName>
    </submittedName>
</protein>
<dbReference type="InterPro" id="IPR002068">
    <property type="entry name" value="A-crystallin/Hsp20_dom"/>
</dbReference>
<accession>A0A9Q4C5R2</accession>
<dbReference type="Gene3D" id="2.60.40.790">
    <property type="match status" value="1"/>
</dbReference>
<organism evidence="5 6">
    <name type="scientific">Halorutilus salinus</name>
    <dbReference type="NCBI Taxonomy" id="2487751"/>
    <lineage>
        <taxon>Archaea</taxon>
        <taxon>Methanobacteriati</taxon>
        <taxon>Methanobacteriota</taxon>
        <taxon>Stenosarchaea group</taxon>
        <taxon>Halobacteria</taxon>
        <taxon>Halorutilales</taxon>
        <taxon>Halorutilaceae</taxon>
        <taxon>Halorutilus</taxon>
    </lineage>
</organism>
<evidence type="ECO:0000256" key="1">
    <source>
        <dbReference type="PROSITE-ProRule" id="PRU00285"/>
    </source>
</evidence>
<dbReference type="Pfam" id="PF00011">
    <property type="entry name" value="HSP20"/>
    <property type="match status" value="1"/>
</dbReference>
<feature type="region of interest" description="Disordered" evidence="3">
    <location>
        <begin position="76"/>
        <end position="96"/>
    </location>
</feature>
<dbReference type="Proteomes" id="UP001149411">
    <property type="component" value="Unassembled WGS sequence"/>
</dbReference>
<evidence type="ECO:0000256" key="2">
    <source>
        <dbReference type="RuleBase" id="RU003616"/>
    </source>
</evidence>
<dbReference type="AlphaFoldDB" id="A0A9Q4C5R2"/>
<keyword evidence="6" id="KW-1185">Reference proteome</keyword>
<feature type="compositionally biased region" description="Acidic residues" evidence="3">
    <location>
        <begin position="78"/>
        <end position="88"/>
    </location>
</feature>
<dbReference type="EMBL" id="RKLV01000011">
    <property type="protein sequence ID" value="MCX2819761.1"/>
    <property type="molecule type" value="Genomic_DNA"/>
</dbReference>
<comment type="caution">
    <text evidence="5">The sequence shown here is derived from an EMBL/GenBank/DDBJ whole genome shotgun (WGS) entry which is preliminary data.</text>
</comment>
<dbReference type="InterPro" id="IPR008978">
    <property type="entry name" value="HSP20-like_chaperone"/>
</dbReference>
<dbReference type="CDD" id="cd06464">
    <property type="entry name" value="ACD_sHsps-like"/>
    <property type="match status" value="1"/>
</dbReference>
<evidence type="ECO:0000256" key="3">
    <source>
        <dbReference type="SAM" id="MobiDB-lite"/>
    </source>
</evidence>
<proteinExistence type="inferred from homology"/>
<comment type="similarity">
    <text evidence="1 2">Belongs to the small heat shock protein (HSP20) family.</text>
</comment>
<name>A0A9Q4C5R2_9EURY</name>
<reference evidence="5" key="1">
    <citation type="submission" date="2022-09" db="EMBL/GenBank/DDBJ databases">
        <title>Haloadaptaus new haloarchaeum isolated from saline soil.</title>
        <authorList>
            <person name="Duran-Viseras A."/>
            <person name="Sanchez-Porro C."/>
            <person name="Ventosa A."/>
        </authorList>
    </citation>
    <scope>NUCLEOTIDE SEQUENCE</scope>
    <source>
        <strain evidence="5">F3-133</strain>
    </source>
</reference>
<dbReference type="PANTHER" id="PTHR11527">
    <property type="entry name" value="HEAT-SHOCK PROTEIN 20 FAMILY MEMBER"/>
    <property type="match status" value="1"/>
</dbReference>
<evidence type="ECO:0000313" key="6">
    <source>
        <dbReference type="Proteomes" id="UP001149411"/>
    </source>
</evidence>
<evidence type="ECO:0000313" key="5">
    <source>
        <dbReference type="EMBL" id="MCX2819761.1"/>
    </source>
</evidence>
<gene>
    <name evidence="5" type="ORF">EGH25_10415</name>
</gene>
<evidence type="ECO:0000259" key="4">
    <source>
        <dbReference type="PROSITE" id="PS01031"/>
    </source>
</evidence>
<feature type="domain" description="SHSP" evidence="4">
    <location>
        <begin position="30"/>
        <end position="142"/>
    </location>
</feature>
<dbReference type="RefSeq" id="WP_266088324.1">
    <property type="nucleotide sequence ID" value="NZ_RKLV01000011.1"/>
</dbReference>
<dbReference type="InterPro" id="IPR031107">
    <property type="entry name" value="Small_HSP"/>
</dbReference>